<dbReference type="PANTHER" id="PTHR19848:SF8">
    <property type="entry name" value="F-BOX AND WD REPEAT DOMAIN CONTAINING 7"/>
    <property type="match status" value="1"/>
</dbReference>
<organism evidence="4 5">
    <name type="scientific">Paxillus involutus ATCC 200175</name>
    <dbReference type="NCBI Taxonomy" id="664439"/>
    <lineage>
        <taxon>Eukaryota</taxon>
        <taxon>Fungi</taxon>
        <taxon>Dikarya</taxon>
        <taxon>Basidiomycota</taxon>
        <taxon>Agaricomycotina</taxon>
        <taxon>Agaricomycetes</taxon>
        <taxon>Agaricomycetidae</taxon>
        <taxon>Boletales</taxon>
        <taxon>Paxilineae</taxon>
        <taxon>Paxillaceae</taxon>
        <taxon>Paxillus</taxon>
    </lineage>
</organism>
<dbReference type="OrthoDB" id="538223at2759"/>
<dbReference type="PROSITE" id="PS00678">
    <property type="entry name" value="WD_REPEATS_1"/>
    <property type="match status" value="3"/>
</dbReference>
<keyword evidence="5" id="KW-1185">Reference proteome</keyword>
<dbReference type="Gene3D" id="2.130.10.10">
    <property type="entry name" value="YVTN repeat-like/Quinoprotein amine dehydrogenase"/>
    <property type="match status" value="2"/>
</dbReference>
<dbReference type="SUPFAM" id="SSF50978">
    <property type="entry name" value="WD40 repeat-like"/>
    <property type="match status" value="1"/>
</dbReference>
<feature type="repeat" description="WD" evidence="3">
    <location>
        <begin position="61"/>
        <end position="102"/>
    </location>
</feature>
<dbReference type="InterPro" id="IPR001632">
    <property type="entry name" value="WD40_G-protein_beta-like"/>
</dbReference>
<sequence length="313" mass="34427">MSNTSPKSTDRTAKPFTTISAHKSYIRRIAYLPGGERAVTCSYDGTVRIWDVEKGVQEGRSMMHGNRVRGLAVTSDGKRILSGGEDKRIRVWDVDTQQPIEELGSHTSADVRCLSLSPDGRLAASGDSVGNLVIREMKMGGETKHSIHAGSEVYSLGFSPNGEKLACASEDRTIRCWDSETGESIGKPWTGHMGNVFSLSLSPDGTKVASASWDKTVRLWDTNSGDPIGHPLQHEAWLLAVTFSPSGEFVTSGGSDGKVSIWRVPWWESQKQVIVTLTHRPTLYSLPQAHRSLLATAWDLDEMWVIMIKEDRS</sequence>
<dbReference type="SMART" id="SM00320">
    <property type="entry name" value="WD40"/>
    <property type="match status" value="6"/>
</dbReference>
<accession>A0A0C9TIF0</accession>
<dbReference type="Pfam" id="PF00400">
    <property type="entry name" value="WD40"/>
    <property type="match status" value="6"/>
</dbReference>
<proteinExistence type="predicted"/>
<dbReference type="PRINTS" id="PR00320">
    <property type="entry name" value="GPROTEINBRPT"/>
</dbReference>
<dbReference type="PRINTS" id="PR00319">
    <property type="entry name" value="GPROTEINB"/>
</dbReference>
<feature type="repeat" description="WD" evidence="3">
    <location>
        <begin position="153"/>
        <end position="187"/>
    </location>
</feature>
<dbReference type="PROSITE" id="PS50082">
    <property type="entry name" value="WD_REPEATS_2"/>
    <property type="match status" value="5"/>
</dbReference>
<name>A0A0C9TIF0_PAXIN</name>
<gene>
    <name evidence="4" type="ORF">PAXINDRAFT_90028</name>
</gene>
<dbReference type="Proteomes" id="UP000053647">
    <property type="component" value="Unassembled WGS sequence"/>
</dbReference>
<dbReference type="InterPro" id="IPR036322">
    <property type="entry name" value="WD40_repeat_dom_sf"/>
</dbReference>
<evidence type="ECO:0000256" key="3">
    <source>
        <dbReference type="PROSITE-ProRule" id="PRU00221"/>
    </source>
</evidence>
<dbReference type="EMBL" id="KN819814">
    <property type="protein sequence ID" value="KIJ07682.1"/>
    <property type="molecule type" value="Genomic_DNA"/>
</dbReference>
<keyword evidence="1 3" id="KW-0853">WD repeat</keyword>
<dbReference type="InterPro" id="IPR001680">
    <property type="entry name" value="WD40_rpt"/>
</dbReference>
<protein>
    <recommendedName>
        <fullName evidence="6">WD40 repeat-like protein</fullName>
    </recommendedName>
</protein>
<feature type="repeat" description="WD" evidence="3">
    <location>
        <begin position="189"/>
        <end position="230"/>
    </location>
</feature>
<dbReference type="InterPro" id="IPR019775">
    <property type="entry name" value="WD40_repeat_CS"/>
</dbReference>
<evidence type="ECO:0000256" key="2">
    <source>
        <dbReference type="ARBA" id="ARBA00022737"/>
    </source>
</evidence>
<keyword evidence="2" id="KW-0677">Repeat</keyword>
<evidence type="ECO:0008006" key="6">
    <source>
        <dbReference type="Google" id="ProtNLM"/>
    </source>
</evidence>
<dbReference type="CDD" id="cd00200">
    <property type="entry name" value="WD40"/>
    <property type="match status" value="1"/>
</dbReference>
<evidence type="ECO:0000313" key="4">
    <source>
        <dbReference type="EMBL" id="KIJ07682.1"/>
    </source>
</evidence>
<dbReference type="InterPro" id="IPR020472">
    <property type="entry name" value="WD40_PAC1"/>
</dbReference>
<dbReference type="HOGENOM" id="CLU_000288_57_33_1"/>
<reference evidence="5" key="2">
    <citation type="submission" date="2015-01" db="EMBL/GenBank/DDBJ databases">
        <title>Evolutionary Origins and Diversification of the Mycorrhizal Mutualists.</title>
        <authorList>
            <consortium name="DOE Joint Genome Institute"/>
            <consortium name="Mycorrhizal Genomics Consortium"/>
            <person name="Kohler A."/>
            <person name="Kuo A."/>
            <person name="Nagy L.G."/>
            <person name="Floudas D."/>
            <person name="Copeland A."/>
            <person name="Barry K.W."/>
            <person name="Cichocki N."/>
            <person name="Veneault-Fourrey C."/>
            <person name="LaButti K."/>
            <person name="Lindquist E.A."/>
            <person name="Lipzen A."/>
            <person name="Lundell T."/>
            <person name="Morin E."/>
            <person name="Murat C."/>
            <person name="Riley R."/>
            <person name="Ohm R."/>
            <person name="Sun H."/>
            <person name="Tunlid A."/>
            <person name="Henrissat B."/>
            <person name="Grigoriev I.V."/>
            <person name="Hibbett D.S."/>
            <person name="Martin F."/>
        </authorList>
    </citation>
    <scope>NUCLEOTIDE SEQUENCE [LARGE SCALE GENOMIC DNA]</scope>
    <source>
        <strain evidence="5">ATCC 200175</strain>
    </source>
</reference>
<dbReference type="InterPro" id="IPR015943">
    <property type="entry name" value="WD40/YVTN_repeat-like_dom_sf"/>
</dbReference>
<reference evidence="4 5" key="1">
    <citation type="submission" date="2014-06" db="EMBL/GenBank/DDBJ databases">
        <authorList>
            <consortium name="DOE Joint Genome Institute"/>
            <person name="Kuo A."/>
            <person name="Kohler A."/>
            <person name="Nagy L.G."/>
            <person name="Floudas D."/>
            <person name="Copeland A."/>
            <person name="Barry K.W."/>
            <person name="Cichocki N."/>
            <person name="Veneault-Fourrey C."/>
            <person name="LaButti K."/>
            <person name="Lindquist E.A."/>
            <person name="Lipzen A."/>
            <person name="Lundell T."/>
            <person name="Morin E."/>
            <person name="Murat C."/>
            <person name="Sun H."/>
            <person name="Tunlid A."/>
            <person name="Henrissat B."/>
            <person name="Grigoriev I.V."/>
            <person name="Hibbett D.S."/>
            <person name="Martin F."/>
            <person name="Nordberg H.P."/>
            <person name="Cantor M.N."/>
            <person name="Hua S.X."/>
        </authorList>
    </citation>
    <scope>NUCLEOTIDE SEQUENCE [LARGE SCALE GENOMIC DNA]</scope>
    <source>
        <strain evidence="4 5">ATCC 200175</strain>
    </source>
</reference>
<dbReference type="PANTHER" id="PTHR19848">
    <property type="entry name" value="WD40 REPEAT PROTEIN"/>
    <property type="match status" value="1"/>
</dbReference>
<feature type="repeat" description="WD" evidence="3">
    <location>
        <begin position="231"/>
        <end position="264"/>
    </location>
</feature>
<evidence type="ECO:0000313" key="5">
    <source>
        <dbReference type="Proteomes" id="UP000053647"/>
    </source>
</evidence>
<evidence type="ECO:0000256" key="1">
    <source>
        <dbReference type="ARBA" id="ARBA00022574"/>
    </source>
</evidence>
<feature type="repeat" description="WD" evidence="3">
    <location>
        <begin position="19"/>
        <end position="55"/>
    </location>
</feature>
<dbReference type="PROSITE" id="PS50294">
    <property type="entry name" value="WD_REPEATS_REGION"/>
    <property type="match status" value="5"/>
</dbReference>
<dbReference type="AlphaFoldDB" id="A0A0C9TIF0"/>